<feature type="compositionally biased region" description="Basic and acidic residues" evidence="1">
    <location>
        <begin position="8"/>
        <end position="20"/>
    </location>
</feature>
<feature type="region of interest" description="Disordered" evidence="1">
    <location>
        <begin position="1"/>
        <end position="27"/>
    </location>
</feature>
<accession>A0ABQ1UT39</accession>
<evidence type="ECO:0000313" key="3">
    <source>
        <dbReference type="EMBL" id="GGF24344.1"/>
    </source>
</evidence>
<dbReference type="Proteomes" id="UP000655016">
    <property type="component" value="Unassembled WGS sequence"/>
</dbReference>
<feature type="transmembrane region" description="Helical" evidence="2">
    <location>
        <begin position="33"/>
        <end position="53"/>
    </location>
</feature>
<reference evidence="4" key="1">
    <citation type="journal article" date="2019" name="Int. J. Syst. Evol. Microbiol.">
        <title>The Global Catalogue of Microorganisms (GCM) 10K type strain sequencing project: providing services to taxonomists for standard genome sequencing and annotation.</title>
        <authorList>
            <consortium name="The Broad Institute Genomics Platform"/>
            <consortium name="The Broad Institute Genome Sequencing Center for Infectious Disease"/>
            <person name="Wu L."/>
            <person name="Ma J."/>
        </authorList>
    </citation>
    <scope>NUCLEOTIDE SEQUENCE [LARGE SCALE GENOMIC DNA]</scope>
    <source>
        <strain evidence="4">CGMCC 1.16060</strain>
    </source>
</reference>
<organism evidence="3 4">
    <name type="scientific">Flavobacterium limi</name>
    <dbReference type="NCBI Taxonomy" id="2045105"/>
    <lineage>
        <taxon>Bacteria</taxon>
        <taxon>Pseudomonadati</taxon>
        <taxon>Bacteroidota</taxon>
        <taxon>Flavobacteriia</taxon>
        <taxon>Flavobacteriales</taxon>
        <taxon>Flavobacteriaceae</taxon>
        <taxon>Flavobacterium</taxon>
    </lineage>
</organism>
<evidence type="ECO:0000256" key="2">
    <source>
        <dbReference type="SAM" id="Phobius"/>
    </source>
</evidence>
<gene>
    <name evidence="3" type="ORF">GCM10011518_37110</name>
</gene>
<keyword evidence="2" id="KW-1133">Transmembrane helix</keyword>
<dbReference type="EMBL" id="BMKP01000009">
    <property type="protein sequence ID" value="GGF24344.1"/>
    <property type="molecule type" value="Genomic_DNA"/>
</dbReference>
<comment type="caution">
    <text evidence="3">The sequence shown here is derived from an EMBL/GenBank/DDBJ whole genome shotgun (WGS) entry which is preliminary data.</text>
</comment>
<keyword evidence="4" id="KW-1185">Reference proteome</keyword>
<name>A0ABQ1UT39_9FLAO</name>
<proteinExistence type="predicted"/>
<feature type="transmembrane region" description="Helical" evidence="2">
    <location>
        <begin position="59"/>
        <end position="79"/>
    </location>
</feature>
<protein>
    <submittedName>
        <fullName evidence="3">Uncharacterized protein</fullName>
    </submittedName>
</protein>
<evidence type="ECO:0000313" key="4">
    <source>
        <dbReference type="Proteomes" id="UP000655016"/>
    </source>
</evidence>
<keyword evidence="2" id="KW-0812">Transmembrane</keyword>
<evidence type="ECO:0000256" key="1">
    <source>
        <dbReference type="SAM" id="MobiDB-lite"/>
    </source>
</evidence>
<dbReference type="RefSeq" id="WP_163395937.1">
    <property type="nucleotide sequence ID" value="NZ_BMKP01000009.1"/>
</dbReference>
<sequence length="179" mass="20904">MKWKKKIEKKDQSKPSDHAHIPQKKRKQPRTGIIISIMVGLFLIAFFFLDSQFYVAKGIYKIVVVGIIVAALIIGILYFKLLFTEEANMEIEFANNTEILEKNFKSLFKENKFERFKESAIKSGLISEEGKWIFSKRKRDYSILIGKLIELKIVDDKNLKLLHKSTEEYLMEKPVNLTT</sequence>
<keyword evidence="2" id="KW-0472">Membrane</keyword>